<evidence type="ECO:0000313" key="2">
    <source>
        <dbReference type="EMBL" id="KAK3025423.1"/>
    </source>
</evidence>
<evidence type="ECO:0000313" key="3">
    <source>
        <dbReference type="Proteomes" id="UP001188597"/>
    </source>
</evidence>
<evidence type="ECO:0000259" key="1">
    <source>
        <dbReference type="Pfam" id="PF10551"/>
    </source>
</evidence>
<name>A0AA89B4E4_9ASTE</name>
<dbReference type="AlphaFoldDB" id="A0AA89B4E4"/>
<dbReference type="InterPro" id="IPR018289">
    <property type="entry name" value="MULE_transposase_dom"/>
</dbReference>
<accession>A0AA89B4E4</accession>
<proteinExistence type="predicted"/>
<feature type="domain" description="MULE transposase" evidence="1">
    <location>
        <begin position="280"/>
        <end position="321"/>
    </location>
</feature>
<dbReference type="PANTHER" id="PTHR47718">
    <property type="entry name" value="OS01G0519700 PROTEIN"/>
    <property type="match status" value="1"/>
</dbReference>
<dbReference type="Pfam" id="PF10551">
    <property type="entry name" value="MULE"/>
    <property type="match status" value="1"/>
</dbReference>
<dbReference type="EMBL" id="JAVXUP010000550">
    <property type="protein sequence ID" value="KAK3025423.1"/>
    <property type="molecule type" value="Genomic_DNA"/>
</dbReference>
<dbReference type="PANTHER" id="PTHR47718:SF7">
    <property type="entry name" value="PROTEIN FAR1-RELATED SEQUENCE"/>
    <property type="match status" value="1"/>
</dbReference>
<reference evidence="2" key="1">
    <citation type="submission" date="2022-12" db="EMBL/GenBank/DDBJ databases">
        <title>Draft genome assemblies for two species of Escallonia (Escalloniales).</title>
        <authorList>
            <person name="Chanderbali A."/>
            <person name="Dervinis C."/>
            <person name="Anghel I."/>
            <person name="Soltis D."/>
            <person name="Soltis P."/>
            <person name="Zapata F."/>
        </authorList>
    </citation>
    <scope>NUCLEOTIDE SEQUENCE</scope>
    <source>
        <strain evidence="2">UCBG64.0493</strain>
        <tissue evidence="2">Leaf</tissue>
    </source>
</reference>
<dbReference type="Proteomes" id="UP001188597">
    <property type="component" value="Unassembled WGS sequence"/>
</dbReference>
<sequence length="380" mass="43738">MPLFIVIDKEREKKEALEHEVAELRYRTKMLQDCPIANNTKGGIIGFHACSKGANTRPMKVFPKRKDGSGDLATRVWSKWLKLANNKAKEKYLRHQGFKKLDDKRQLGKQLKRHRDTRTGCGVMMQITLLKKLDIWVCYPIKSSQALSHNKYHRSVACKRLVYTLDQKGFKLAQIIMIMNAMKPSEKTNITMKQCSSIISSERKNNVGRECYGIVKHFQDKAVSDGSHYFAIDLAQGDLQGEFFWVDGRSRASCTQFGDFLVFDWITVNNLHCLELRYWRMVFEHFLQAPIAIITDHDGVMCKEFAKVFPNARHRCCAWHTKTYLKDTFFVGTTTSERNESMHSFFDGYVNSSCDQGKTITEDMSLTSSISVASKIRRVA</sequence>
<gene>
    <name evidence="2" type="ORF">RJ639_040971</name>
</gene>
<organism evidence="2 3">
    <name type="scientific">Escallonia herrerae</name>
    <dbReference type="NCBI Taxonomy" id="1293975"/>
    <lineage>
        <taxon>Eukaryota</taxon>
        <taxon>Viridiplantae</taxon>
        <taxon>Streptophyta</taxon>
        <taxon>Embryophyta</taxon>
        <taxon>Tracheophyta</taxon>
        <taxon>Spermatophyta</taxon>
        <taxon>Magnoliopsida</taxon>
        <taxon>eudicotyledons</taxon>
        <taxon>Gunneridae</taxon>
        <taxon>Pentapetalae</taxon>
        <taxon>asterids</taxon>
        <taxon>campanulids</taxon>
        <taxon>Escalloniales</taxon>
        <taxon>Escalloniaceae</taxon>
        <taxon>Escallonia</taxon>
    </lineage>
</organism>
<protein>
    <recommendedName>
        <fullName evidence="1">MULE transposase domain-containing protein</fullName>
    </recommendedName>
</protein>
<keyword evidence="3" id="KW-1185">Reference proteome</keyword>
<comment type="caution">
    <text evidence="2">The sequence shown here is derived from an EMBL/GenBank/DDBJ whole genome shotgun (WGS) entry which is preliminary data.</text>
</comment>